<feature type="compositionally biased region" description="Basic and acidic residues" evidence="9">
    <location>
        <begin position="1656"/>
        <end position="1665"/>
    </location>
</feature>
<evidence type="ECO:0000256" key="5">
    <source>
        <dbReference type="ARBA" id="ARBA00022525"/>
    </source>
</evidence>
<proteinExistence type="predicted"/>
<keyword evidence="4" id="KW-0963">Cytoplasm</keyword>
<evidence type="ECO:0000256" key="9">
    <source>
        <dbReference type="SAM" id="MobiDB-lite"/>
    </source>
</evidence>
<feature type="domain" description="PDZ" evidence="10">
    <location>
        <begin position="173"/>
        <end position="258"/>
    </location>
</feature>
<gene>
    <name evidence="11" type="ORF">JZ751_001818</name>
</gene>
<dbReference type="SUPFAM" id="SSF50156">
    <property type="entry name" value="PDZ domain-like"/>
    <property type="match status" value="6"/>
</dbReference>
<feature type="compositionally biased region" description="Basic and acidic residues" evidence="9">
    <location>
        <begin position="1486"/>
        <end position="1495"/>
    </location>
</feature>
<feature type="region of interest" description="Disordered" evidence="9">
    <location>
        <begin position="752"/>
        <end position="912"/>
    </location>
</feature>
<feature type="compositionally biased region" description="Basic and acidic residues" evidence="9">
    <location>
        <begin position="112"/>
        <end position="129"/>
    </location>
</feature>
<dbReference type="OrthoDB" id="42382at2759"/>
<dbReference type="FunFam" id="2.30.42.10:FF:000102">
    <property type="entry name" value="Putative pro-interleukin-16"/>
    <property type="match status" value="1"/>
</dbReference>
<dbReference type="PANTHER" id="PTHR11324:SF16">
    <property type="entry name" value="PDZ DOMAIN-CONTAINING PROTEIN 2"/>
    <property type="match status" value="1"/>
</dbReference>
<feature type="region of interest" description="Disordered" evidence="9">
    <location>
        <begin position="1656"/>
        <end position="1775"/>
    </location>
</feature>
<dbReference type="CDD" id="cd06758">
    <property type="entry name" value="PDZ2_PDZD2-like"/>
    <property type="match status" value="1"/>
</dbReference>
<reference evidence="11" key="1">
    <citation type="thesis" date="2021" institute="BYU ScholarsArchive" country="Provo, UT, USA">
        <title>Applications of and Algorithms for Genome Assembly and Genomic Analyses with an Emphasis on Marine Teleosts.</title>
        <authorList>
            <person name="Pickett B.D."/>
        </authorList>
    </citation>
    <scope>NUCLEOTIDE SEQUENCE</scope>
    <source>
        <strain evidence="11">HI-2016</strain>
    </source>
</reference>
<feature type="compositionally biased region" description="Acidic residues" evidence="9">
    <location>
        <begin position="779"/>
        <end position="790"/>
    </location>
</feature>
<dbReference type="Gene3D" id="2.30.42.10">
    <property type="match status" value="6"/>
</dbReference>
<dbReference type="PROSITE" id="PS50106">
    <property type="entry name" value="PDZ"/>
    <property type="match status" value="6"/>
</dbReference>
<evidence type="ECO:0000256" key="3">
    <source>
        <dbReference type="ARBA" id="ARBA00004613"/>
    </source>
</evidence>
<keyword evidence="5" id="KW-0964">Secreted</keyword>
<dbReference type="GO" id="GO:0005634">
    <property type="term" value="C:nucleus"/>
    <property type="evidence" value="ECO:0007669"/>
    <property type="project" value="UniProtKB-SubCell"/>
</dbReference>
<evidence type="ECO:0000256" key="4">
    <source>
        <dbReference type="ARBA" id="ARBA00022490"/>
    </source>
</evidence>
<feature type="compositionally biased region" description="Basic and acidic residues" evidence="9">
    <location>
        <begin position="615"/>
        <end position="626"/>
    </location>
</feature>
<feature type="compositionally biased region" description="Polar residues" evidence="9">
    <location>
        <begin position="1158"/>
        <end position="1171"/>
    </location>
</feature>
<feature type="region of interest" description="Disordered" evidence="9">
    <location>
        <begin position="930"/>
        <end position="969"/>
    </location>
</feature>
<feature type="compositionally biased region" description="Pro residues" evidence="9">
    <location>
        <begin position="2021"/>
        <end position="2033"/>
    </location>
</feature>
<dbReference type="GO" id="GO:0005737">
    <property type="term" value="C:cytoplasm"/>
    <property type="evidence" value="ECO:0007669"/>
    <property type="project" value="UniProtKB-SubCell"/>
</dbReference>
<evidence type="ECO:0000259" key="10">
    <source>
        <dbReference type="PROSITE" id="PS50106"/>
    </source>
</evidence>
<feature type="compositionally biased region" description="Basic and acidic residues" evidence="9">
    <location>
        <begin position="1517"/>
        <end position="1527"/>
    </location>
</feature>
<dbReference type="FunFam" id="2.30.42.10:FF:000127">
    <property type="entry name" value="Pro-interleukin-16"/>
    <property type="match status" value="1"/>
</dbReference>
<feature type="domain" description="PDZ" evidence="10">
    <location>
        <begin position="2124"/>
        <end position="2196"/>
    </location>
</feature>
<dbReference type="InterPro" id="IPR036034">
    <property type="entry name" value="PDZ_sf"/>
</dbReference>
<sequence>MPVEITIKYAGALVQNRKEDFVRTAVAKKAEFTPLSDSYLADQCWNGGCIYLIMLRRIKRKAPLPPCNGSVVSGGSAGEQHRSSISSEPGGGSPAQNGKRTRKFGVISRSSFTRDSKESRSSRDSHELENGYGSSMDAEATPPQASTPVDTPTEEGPAAGLPIMLKEGSRIWKMHMVKGQDGLGIQITGGRGSKRSPHGIIVAHVEEGGAIQRDGRLKAGDELLMINGQSLVGLSHQEAVAILRSSAGLVQLVVASRFTELDKLEERGRIEGPKGCCRSPTPMKFRSRSQGGGSRLESVGEDDELIVENGDAGSDVSEKPARGGRKHSLPQQLDTVGIRQEYQIVKKSARSLSTVQVESPWRLAQPSIISNIVLMKGQGKGLGFSIVGGQDSARGRMGIFVKTIFPNGAAAADGRLKEGDEILEVNGESLQGLTHQQAIQTFKQLKKGVVTLTVRTRLRSPSLTPCPTPTLLSRSSSPNSNASGGTPVPPGFEEGESTTRRGPGPKDRIIMEVTLNKEPGVGLGIGACCLTLENSAPGIYIHSLAPGSVAKMDGRLSRGDQILEVESMSLRHVALSEAYAILSECGPGPVSLIISRHPNPKVSEQEMDEVITRTTHRESVSKDGHSSHVLGLPSKSPSPSVKAKQSEGASSLSWTMKRFLEPASRQGSLSSEAELSQYFSHDVPSQSSLSESIAMGSSDDDILHLKSCNPSLDNTEIQPHAFKASPSVGVEGGPVCTDSNGKASVPVNRHVETARQNSVGSSPSSVRSPLLRQRRVICYEDDASDEDDDEPPHGTSDDGLHRRAPGAEPRRIPEDDSGIVIATSSMEVDEESQDGGDLQRNLSSDAPTPLYNSSAESEDGPPPEPLPPGAESPFMPIRCFDHEAGGGGGAGGGNLGVRKDGHHRDGQVESKRSPKLEHKAVTRVKSMMSIECPNPLPRPKGEEPPMTSPTAPPTTQIGARPTTRSPHHCKKVEPSELAGVCTIEKVVLKRGKDESFGLDLEIKSSPLKVLVTGLRPGGAAARESSGRMCIGDEIVAIGETPVCTSSYQEICDLMHNLSETLTLEIKKPVSAVDRLSSLMMSSGNEGNSRMDSFKNTPEENCEGLERKVGANQGSASSEINSKHAVQTDIKHEMPVTDIDDILSELSSSSDKDLKSEHTNSTSNSYSRNFGNMSEEAASITNGPIDEKDSGISKCMYSMVDDSDSESDSTSEKVNHTVSLQSSVLQTSADPPLPPEPQETDSEEEVEICYSETLNSRLQPENHTAKEGSGMLSPPHEAMGSLMEKKEHSLDLCQGEPSVSLAKTPADNAGSSCQTIEELTVNHRRSPEPQHSLCIKKDSHDVINLSDPTSEAPLSPGPQSTDTQLTSEKSNSTSGEKMGCQSSSCAKSLNSIKTSDPQVATRSDDMVVAATTACQSLMSQSDSYLMEGKCHVNPRTPERTAKLRAKAALPSEKPSDLLLTSTLSATESKSSLHSNEESHRRAPTAVEQKEEQKEKAPSPPESRMAAPSEAHNNSPSHSQEEIKSEKDCSGSSQSSSTLKPNDRLIKPNSGPKLKGLTLKGVCKMQDQPVTKQSRPESPIQRKPLASPIQSPKIQAKRVPLTSSFQSAKLVDKNTPVSPRLINHRLSKVIDDPSTSMAEPPTFCLEFSGLFSDKRKEPIADKAKAEDSSAQAESGLPSKEKPAVTTQRTFIEVRLSSSSLPSSSASTPVLGRKEIHENSTSSPHSPGLTSPSFSKCTMRSTDSSGSGPGTLQSQAGPSNPLNNKEAFNAVPSDDSLEPAADKHSLIMNNVEKDDNLKNYGVMETSNFIEASREKLRLLKLDRRSYSTETSANPFSVRQRIKSFENLANCDRPIIRCIDIQSYGGVTSKPPLSRRSSGYVSSVTSPSADYRSLRRSLSSCADNLNDIPPVSPQLGRPPPSTALMTFDPSPSCGGLDSHLEEETVPTLSEPEGACPPQTPPLVRTRNSRGRSGLSRSRLRELRALSMPDLDKLCTEDFASMAAGAVTFKTELEVQPRRSAGNPPGNTPCPSSTPPGPADLTRDSRSGQSNGRVGAMGSVSGEDFPYSKTNEQQSSDCSWSLSLSELEVSPTEQSKLQSVLSSLTDIADVSTLVQEVKAVAEVKEDIHFVVLTKEEGSGLGFSIAGGVDLEQKSITVHRVFSRGVAGVEGTIQRGDNIISINGTSLGGTTHGEALSSLHRARLPTHALVVIRRGKESEPLSPKQDSSTRTGGQPATSRDISVGTGTVMEVGPDGALSVELQKTSAGLGFSLDGGKASAQGDKPLNIKRIFKGGAAELSRVIDIGDEVLAINGRSLQGLMHYDAWNIIKAVSDGPVQLVIRKPRTSV</sequence>
<feature type="region of interest" description="Disordered" evidence="9">
    <location>
        <begin position="614"/>
        <end position="649"/>
    </location>
</feature>
<dbReference type="CDD" id="cd06759">
    <property type="entry name" value="PDZ3_PDZD2-PDZ1_hPro-IL-16-like"/>
    <property type="match status" value="1"/>
</dbReference>
<keyword evidence="6" id="KW-0597">Phosphoprotein</keyword>
<feature type="compositionally biased region" description="Polar residues" evidence="9">
    <location>
        <begin position="2218"/>
        <end position="2234"/>
    </location>
</feature>
<comment type="subcellular location">
    <subcellularLocation>
        <location evidence="2">Cytoplasm</location>
    </subcellularLocation>
    <subcellularLocation>
        <location evidence="1">Nucleus</location>
    </subcellularLocation>
    <subcellularLocation>
        <location evidence="3">Secreted</location>
    </subcellularLocation>
</comment>
<feature type="region of interest" description="Disordered" evidence="9">
    <location>
        <begin position="1109"/>
        <end position="1132"/>
    </location>
</feature>
<evidence type="ECO:0000313" key="12">
    <source>
        <dbReference type="Proteomes" id="UP000824540"/>
    </source>
</evidence>
<dbReference type="InterPro" id="IPR001478">
    <property type="entry name" value="PDZ"/>
</dbReference>
<feature type="domain" description="PDZ" evidence="10">
    <location>
        <begin position="371"/>
        <end position="457"/>
    </location>
</feature>
<feature type="compositionally biased region" description="Gly residues" evidence="9">
    <location>
        <begin position="885"/>
        <end position="895"/>
    </location>
</feature>
<comment type="caution">
    <text evidence="11">The sequence shown here is derived from an EMBL/GenBank/DDBJ whole genome shotgun (WGS) entry which is preliminary data.</text>
</comment>
<feature type="compositionally biased region" description="Polar residues" evidence="9">
    <location>
        <begin position="1528"/>
        <end position="1538"/>
    </location>
</feature>
<evidence type="ECO:0000313" key="11">
    <source>
        <dbReference type="EMBL" id="KAG9355105.1"/>
    </source>
</evidence>
<feature type="region of interest" description="Disordered" evidence="9">
    <location>
        <begin position="2011"/>
        <end position="2069"/>
    </location>
</feature>
<feature type="compositionally biased region" description="Polar residues" evidence="9">
    <location>
        <begin position="1215"/>
        <end position="1228"/>
    </location>
</feature>
<evidence type="ECO:0000256" key="6">
    <source>
        <dbReference type="ARBA" id="ARBA00022553"/>
    </source>
</evidence>
<feature type="region of interest" description="Disordered" evidence="9">
    <location>
        <begin position="1317"/>
        <end position="1400"/>
    </location>
</feature>
<evidence type="ECO:0000256" key="8">
    <source>
        <dbReference type="ARBA" id="ARBA00023242"/>
    </source>
</evidence>
<feature type="compositionally biased region" description="Polar residues" evidence="9">
    <location>
        <begin position="1251"/>
        <end position="1261"/>
    </location>
</feature>
<evidence type="ECO:0000256" key="7">
    <source>
        <dbReference type="ARBA" id="ARBA00022737"/>
    </source>
</evidence>
<feature type="domain" description="PDZ" evidence="10">
    <location>
        <begin position="2252"/>
        <end position="2337"/>
    </location>
</feature>
<feature type="region of interest" description="Disordered" evidence="9">
    <location>
        <begin position="272"/>
        <end position="329"/>
    </location>
</feature>
<accession>A0A8T2PUV0</accession>
<evidence type="ECO:0000256" key="1">
    <source>
        <dbReference type="ARBA" id="ARBA00004123"/>
    </source>
</evidence>
<feature type="compositionally biased region" description="Low complexity" evidence="9">
    <location>
        <begin position="755"/>
        <end position="771"/>
    </location>
</feature>
<feature type="region of interest" description="Disordered" evidence="9">
    <location>
        <begin position="70"/>
        <end position="159"/>
    </location>
</feature>
<feature type="region of interest" description="Disordered" evidence="9">
    <location>
        <begin position="460"/>
        <end position="507"/>
    </location>
</feature>
<feature type="compositionally biased region" description="Low complexity" evidence="9">
    <location>
        <begin position="1455"/>
        <end position="1471"/>
    </location>
</feature>
<feature type="compositionally biased region" description="Low complexity" evidence="9">
    <location>
        <begin position="460"/>
        <end position="486"/>
    </location>
</feature>
<dbReference type="CDD" id="cd06760">
    <property type="entry name" value="PDZ4_PDZD2-PDZ2_hPro-IL-16-like"/>
    <property type="match status" value="1"/>
</dbReference>
<dbReference type="SMART" id="SM00228">
    <property type="entry name" value="PDZ"/>
    <property type="match status" value="6"/>
</dbReference>
<dbReference type="GO" id="GO:0005576">
    <property type="term" value="C:extracellular region"/>
    <property type="evidence" value="ECO:0007669"/>
    <property type="project" value="UniProtKB-SubCell"/>
</dbReference>
<feature type="region of interest" description="Disordered" evidence="9">
    <location>
        <begin position="2208"/>
        <end position="2235"/>
    </location>
</feature>
<keyword evidence="8" id="KW-0539">Nucleus</keyword>
<dbReference type="EMBL" id="JAFBMS010000002">
    <property type="protein sequence ID" value="KAG9355105.1"/>
    <property type="molecule type" value="Genomic_DNA"/>
</dbReference>
<feature type="region of interest" description="Disordered" evidence="9">
    <location>
        <begin position="1198"/>
        <end position="1276"/>
    </location>
</feature>
<feature type="compositionally biased region" description="Polar residues" evidence="9">
    <location>
        <begin position="1356"/>
        <end position="1400"/>
    </location>
</feature>
<feature type="domain" description="PDZ" evidence="10">
    <location>
        <begin position="512"/>
        <end position="586"/>
    </location>
</feature>
<feature type="compositionally biased region" description="Low complexity" evidence="9">
    <location>
        <begin position="633"/>
        <end position="643"/>
    </location>
</feature>
<keyword evidence="12" id="KW-1185">Reference proteome</keyword>
<feature type="region of interest" description="Disordered" evidence="9">
    <location>
        <begin position="1935"/>
        <end position="1976"/>
    </location>
</feature>
<feature type="region of interest" description="Disordered" evidence="9">
    <location>
        <begin position="1147"/>
        <end position="1171"/>
    </location>
</feature>
<feature type="compositionally biased region" description="Polar residues" evidence="9">
    <location>
        <begin position="840"/>
        <end position="855"/>
    </location>
</feature>
<feature type="compositionally biased region" description="Low complexity" evidence="9">
    <location>
        <begin position="1693"/>
        <end position="1704"/>
    </location>
</feature>
<name>A0A8T2PUV0_9TELE</name>
<dbReference type="PANTHER" id="PTHR11324">
    <property type="entry name" value="IL16-RELATED"/>
    <property type="match status" value="1"/>
</dbReference>
<keyword evidence="7" id="KW-0677">Repeat</keyword>
<dbReference type="Proteomes" id="UP000824540">
    <property type="component" value="Unassembled WGS sequence"/>
</dbReference>
<dbReference type="CDD" id="cd06763">
    <property type="entry name" value="PDZ7_PDZD2-PDZ4_hPro-IL-16-like"/>
    <property type="match status" value="1"/>
</dbReference>
<feature type="compositionally biased region" description="Basic and acidic residues" evidence="9">
    <location>
        <begin position="791"/>
        <end position="801"/>
    </location>
</feature>
<protein>
    <recommendedName>
        <fullName evidence="10">PDZ domain-containing protein</fullName>
    </recommendedName>
</protein>
<evidence type="ECO:0000256" key="2">
    <source>
        <dbReference type="ARBA" id="ARBA00004496"/>
    </source>
</evidence>
<feature type="region of interest" description="Disordered" evidence="9">
    <location>
        <begin position="1428"/>
        <end position="1596"/>
    </location>
</feature>
<feature type="domain" description="PDZ" evidence="10">
    <location>
        <begin position="985"/>
        <end position="1069"/>
    </location>
</feature>
<feature type="compositionally biased region" description="Polar residues" evidence="9">
    <location>
        <begin position="1716"/>
        <end position="1760"/>
    </location>
</feature>
<organism evidence="11 12">
    <name type="scientific">Albula glossodonta</name>
    <name type="common">roundjaw bonefish</name>
    <dbReference type="NCBI Taxonomy" id="121402"/>
    <lineage>
        <taxon>Eukaryota</taxon>
        <taxon>Metazoa</taxon>
        <taxon>Chordata</taxon>
        <taxon>Craniata</taxon>
        <taxon>Vertebrata</taxon>
        <taxon>Euteleostomi</taxon>
        <taxon>Actinopterygii</taxon>
        <taxon>Neopterygii</taxon>
        <taxon>Teleostei</taxon>
        <taxon>Albuliformes</taxon>
        <taxon>Albulidae</taxon>
        <taxon>Albula</taxon>
    </lineage>
</organism>
<feature type="compositionally biased region" description="Acidic residues" evidence="9">
    <location>
        <begin position="1237"/>
        <end position="1246"/>
    </location>
</feature>
<dbReference type="Pfam" id="PF00595">
    <property type="entry name" value="PDZ"/>
    <property type="match status" value="5"/>
</dbReference>
<dbReference type="CDD" id="cd06762">
    <property type="entry name" value="PDZ6_PDZD2-PDZ3_hPro-IL-16-like"/>
    <property type="match status" value="1"/>
</dbReference>
<feature type="compositionally biased region" description="Basic and acidic residues" evidence="9">
    <location>
        <begin position="897"/>
        <end position="912"/>
    </location>
</feature>